<reference evidence="8 9" key="1">
    <citation type="submission" date="2019-01" db="EMBL/GenBank/DDBJ databases">
        <title>Comparative genomic analysis identifies haemin-independent Haemophilus haemolyticus: a formal re-classification of Haemophilus intermedius.</title>
        <authorList>
            <person name="Harris T.M."/>
            <person name="Price E.P."/>
            <person name="Sarovich D.S."/>
            <person name="Norskov-Lauritsen N."/>
            <person name="Beissbarth J."/>
            <person name="Chang A.B."/>
            <person name="Smith-Vaughan H.C."/>
        </authorList>
    </citation>
    <scope>NUCLEOTIDE SEQUENCE [LARGE SCALE GENOMIC DNA]</scope>
    <source>
        <strain evidence="7 8">CCUG 15949</strain>
        <strain evidence="6 9">CCUG 30218</strain>
    </source>
</reference>
<dbReference type="AlphaFoldDB" id="A0A502JKW5"/>
<dbReference type="InterPro" id="IPR050389">
    <property type="entry name" value="LysR-type_TF"/>
</dbReference>
<dbReference type="EMBL" id="SDPI01000020">
    <property type="protein sequence ID" value="TPH00178.1"/>
    <property type="molecule type" value="Genomic_DNA"/>
</dbReference>
<protein>
    <submittedName>
        <fullName evidence="6">LysR family transcriptional regulator</fullName>
    </submittedName>
</protein>
<evidence type="ECO:0000256" key="3">
    <source>
        <dbReference type="ARBA" id="ARBA00023125"/>
    </source>
</evidence>
<feature type="domain" description="HTH lysR-type" evidence="5">
    <location>
        <begin position="7"/>
        <end position="64"/>
    </location>
</feature>
<dbReference type="PANTHER" id="PTHR30118">
    <property type="entry name" value="HTH-TYPE TRANSCRIPTIONAL REGULATOR LEUO-RELATED"/>
    <property type="match status" value="1"/>
</dbReference>
<dbReference type="GO" id="GO:0003677">
    <property type="term" value="F:DNA binding"/>
    <property type="evidence" value="ECO:0007669"/>
    <property type="project" value="UniProtKB-KW"/>
</dbReference>
<evidence type="ECO:0000313" key="6">
    <source>
        <dbReference type="EMBL" id="TPH00178.1"/>
    </source>
</evidence>
<dbReference type="Pfam" id="PF00126">
    <property type="entry name" value="HTH_1"/>
    <property type="match status" value="1"/>
</dbReference>
<accession>A0A502JKW5</accession>
<dbReference type="InterPro" id="IPR036390">
    <property type="entry name" value="WH_DNA-bd_sf"/>
</dbReference>
<dbReference type="PRINTS" id="PR00039">
    <property type="entry name" value="HTHLYSR"/>
</dbReference>
<dbReference type="Gene3D" id="3.40.190.10">
    <property type="entry name" value="Periplasmic binding protein-like II"/>
    <property type="match status" value="2"/>
</dbReference>
<evidence type="ECO:0000256" key="4">
    <source>
        <dbReference type="ARBA" id="ARBA00023163"/>
    </source>
</evidence>
<dbReference type="EMBL" id="SDPH01000041">
    <property type="protein sequence ID" value="TPH02740.1"/>
    <property type="molecule type" value="Genomic_DNA"/>
</dbReference>
<dbReference type="RefSeq" id="WP_140578272.1">
    <property type="nucleotide sequence ID" value="NZ_SDPH01000041.1"/>
</dbReference>
<dbReference type="Gene3D" id="1.10.10.10">
    <property type="entry name" value="Winged helix-like DNA-binding domain superfamily/Winged helix DNA-binding domain"/>
    <property type="match status" value="1"/>
</dbReference>
<dbReference type="InterPro" id="IPR036388">
    <property type="entry name" value="WH-like_DNA-bd_sf"/>
</dbReference>
<name>A0A502JKW5_HAEHA</name>
<evidence type="ECO:0000313" key="8">
    <source>
        <dbReference type="Proteomes" id="UP000318353"/>
    </source>
</evidence>
<evidence type="ECO:0000313" key="7">
    <source>
        <dbReference type="EMBL" id="TPH02740.1"/>
    </source>
</evidence>
<evidence type="ECO:0000256" key="1">
    <source>
        <dbReference type="ARBA" id="ARBA00009437"/>
    </source>
</evidence>
<keyword evidence="3" id="KW-0238">DNA-binding</keyword>
<dbReference type="Proteomes" id="UP000318353">
    <property type="component" value="Unassembled WGS sequence"/>
</dbReference>
<dbReference type="InterPro" id="IPR000847">
    <property type="entry name" value="LysR_HTH_N"/>
</dbReference>
<keyword evidence="2" id="KW-0805">Transcription regulation</keyword>
<keyword evidence="4" id="KW-0804">Transcription</keyword>
<dbReference type="PROSITE" id="PS50931">
    <property type="entry name" value="HTH_LYSR"/>
    <property type="match status" value="1"/>
</dbReference>
<comment type="similarity">
    <text evidence="1">Belongs to the LysR transcriptional regulatory family.</text>
</comment>
<sequence length="302" mass="34468">MKSLQTLDLNLLKAFSVLMEERNVSKAAEHLAITQPAMSGVLARLRDSFDDPLFVRVQRGVVPTNRALELAPQVKKVLNEVEQLLQPPQFDPTKAELTVRIACTDYAMRAVIVPFLRLLKIQAPKIKVAVLAINESIVQNQLEQRQIDFALVTPDFQAPDIHAQNLYDERYICAVRHNHPIAQQTELTLEQFCQLEQALISYHGCSFSGVTDKALQAMGLQRNVSLSVQNFIILPELLEQSDLLAVVPERLITHLDNLKRFKPPLKIQGFTKTLIWHERTHKDPAYRWIRELIEKACLVEEK</sequence>
<comment type="caution">
    <text evidence="6">The sequence shown here is derived from an EMBL/GenBank/DDBJ whole genome shotgun (WGS) entry which is preliminary data.</text>
</comment>
<dbReference type="InterPro" id="IPR005119">
    <property type="entry name" value="LysR_subst-bd"/>
</dbReference>
<dbReference type="SUPFAM" id="SSF46785">
    <property type="entry name" value="Winged helix' DNA-binding domain"/>
    <property type="match status" value="1"/>
</dbReference>
<organism evidence="6 9">
    <name type="scientific">Haemophilus haemolyticus</name>
    <dbReference type="NCBI Taxonomy" id="726"/>
    <lineage>
        <taxon>Bacteria</taxon>
        <taxon>Pseudomonadati</taxon>
        <taxon>Pseudomonadota</taxon>
        <taxon>Gammaproteobacteria</taxon>
        <taxon>Pasteurellales</taxon>
        <taxon>Pasteurellaceae</taxon>
        <taxon>Haemophilus</taxon>
    </lineage>
</organism>
<proteinExistence type="inferred from homology"/>
<evidence type="ECO:0000256" key="2">
    <source>
        <dbReference type="ARBA" id="ARBA00023015"/>
    </source>
</evidence>
<dbReference type="Proteomes" id="UP000318695">
    <property type="component" value="Unassembled WGS sequence"/>
</dbReference>
<keyword evidence="8" id="KW-1185">Reference proteome</keyword>
<gene>
    <name evidence="7" type="ORF">EUX50_09090</name>
    <name evidence="6" type="ORF">EUX54_05280</name>
</gene>
<dbReference type="GO" id="GO:0003700">
    <property type="term" value="F:DNA-binding transcription factor activity"/>
    <property type="evidence" value="ECO:0007669"/>
    <property type="project" value="InterPro"/>
</dbReference>
<dbReference type="PANTHER" id="PTHR30118:SF15">
    <property type="entry name" value="TRANSCRIPTIONAL REGULATORY PROTEIN"/>
    <property type="match status" value="1"/>
</dbReference>
<dbReference type="SUPFAM" id="SSF53850">
    <property type="entry name" value="Periplasmic binding protein-like II"/>
    <property type="match status" value="1"/>
</dbReference>
<evidence type="ECO:0000313" key="9">
    <source>
        <dbReference type="Proteomes" id="UP000318695"/>
    </source>
</evidence>
<evidence type="ECO:0000259" key="5">
    <source>
        <dbReference type="PROSITE" id="PS50931"/>
    </source>
</evidence>
<dbReference type="Pfam" id="PF03466">
    <property type="entry name" value="LysR_substrate"/>
    <property type="match status" value="1"/>
</dbReference>